<dbReference type="GO" id="GO:0003677">
    <property type="term" value="F:DNA binding"/>
    <property type="evidence" value="ECO:0007669"/>
    <property type="project" value="UniProtKB-KW"/>
</dbReference>
<evidence type="ECO:0000256" key="3">
    <source>
        <dbReference type="ARBA" id="ARBA00023015"/>
    </source>
</evidence>
<evidence type="ECO:0000256" key="4">
    <source>
        <dbReference type="ARBA" id="ARBA00023125"/>
    </source>
</evidence>
<proteinExistence type="inferred from homology"/>
<name>A0AAV9XIF3_9PEZI</name>
<accession>A0AAV9XIF3</accession>
<dbReference type="EMBL" id="JAVHJO010000006">
    <property type="protein sequence ID" value="KAK6539628.1"/>
    <property type="molecule type" value="Genomic_DNA"/>
</dbReference>
<dbReference type="InterPro" id="IPR009044">
    <property type="entry name" value="ssDNA-bd_transcriptional_reg"/>
</dbReference>
<keyword evidence="5" id="KW-0804">Transcription</keyword>
<evidence type="ECO:0000256" key="2">
    <source>
        <dbReference type="ARBA" id="ARBA00009001"/>
    </source>
</evidence>
<dbReference type="Pfam" id="PF02229">
    <property type="entry name" value="PC4"/>
    <property type="match status" value="1"/>
</dbReference>
<evidence type="ECO:0000259" key="8">
    <source>
        <dbReference type="Pfam" id="PF02229"/>
    </source>
</evidence>
<dbReference type="Proteomes" id="UP001365542">
    <property type="component" value="Unassembled WGS sequence"/>
</dbReference>
<evidence type="ECO:0000256" key="7">
    <source>
        <dbReference type="SAM" id="MobiDB-lite"/>
    </source>
</evidence>
<evidence type="ECO:0000256" key="1">
    <source>
        <dbReference type="ARBA" id="ARBA00004123"/>
    </source>
</evidence>
<keyword evidence="3" id="KW-0805">Transcription regulation</keyword>
<gene>
    <name evidence="9" type="ORF">TWF694_009835</name>
</gene>
<evidence type="ECO:0000313" key="9">
    <source>
        <dbReference type="EMBL" id="KAK6539628.1"/>
    </source>
</evidence>
<feature type="region of interest" description="Disordered" evidence="7">
    <location>
        <begin position="1"/>
        <end position="57"/>
    </location>
</feature>
<feature type="domain" description="Transcriptional coactivator p15 (PC4) C-terminal" evidence="8">
    <location>
        <begin position="63"/>
        <end position="113"/>
    </location>
</feature>
<keyword evidence="4" id="KW-0238">DNA-binding</keyword>
<feature type="compositionally biased region" description="Basic and acidic residues" evidence="7">
    <location>
        <begin position="140"/>
        <end position="152"/>
    </location>
</feature>
<dbReference type="AlphaFoldDB" id="A0AAV9XIF3"/>
<reference evidence="9 10" key="1">
    <citation type="submission" date="2019-10" db="EMBL/GenBank/DDBJ databases">
        <authorList>
            <person name="Palmer J.M."/>
        </authorList>
    </citation>
    <scope>NUCLEOTIDE SEQUENCE [LARGE SCALE GENOMIC DNA]</scope>
    <source>
        <strain evidence="9 10">TWF694</strain>
    </source>
</reference>
<evidence type="ECO:0000256" key="5">
    <source>
        <dbReference type="ARBA" id="ARBA00023163"/>
    </source>
</evidence>
<dbReference type="SUPFAM" id="SSF54447">
    <property type="entry name" value="ssDNA-binding transcriptional regulator domain"/>
    <property type="match status" value="1"/>
</dbReference>
<feature type="region of interest" description="Disordered" evidence="7">
    <location>
        <begin position="135"/>
        <end position="210"/>
    </location>
</feature>
<comment type="similarity">
    <text evidence="2">Belongs to the transcriptional coactivator PC4 family.</text>
</comment>
<protein>
    <recommendedName>
        <fullName evidence="8">Transcriptional coactivator p15 (PC4) C-terminal domain-containing protein</fullName>
    </recommendedName>
</protein>
<comment type="caution">
    <text evidence="9">The sequence shown here is derived from an EMBL/GenBank/DDBJ whole genome shotgun (WGS) entry which is preliminary data.</text>
</comment>
<dbReference type="InterPro" id="IPR003173">
    <property type="entry name" value="PC4_C"/>
</dbReference>
<dbReference type="InterPro" id="IPR045125">
    <property type="entry name" value="Sub1/Tcp4-like"/>
</dbReference>
<sequence>MPPKRQFAGKFSKKPFTKRTYNNDNDGDDSSPKRFKQSTASSSSSSKPPDGARHVDDEGNFYWELSGKGRRVTVSEFNGNLLVSVREYYEKDGKTLPGKKGISLSLDQFNQLIRVLPALEEAISQKSSAGVVRPIYTTSAKHDAPKDPKAEEKTEEEEEDEVKNKEEDNEEKTSKKSTIQKSKQPKSKAVIDSEDDKDEEEEQVEDSEEE</sequence>
<feature type="compositionally biased region" description="Basic and acidic residues" evidence="7">
    <location>
        <begin position="162"/>
        <end position="174"/>
    </location>
</feature>
<keyword evidence="10" id="KW-1185">Reference proteome</keyword>
<keyword evidence="6" id="KW-0539">Nucleus</keyword>
<dbReference type="PANTHER" id="PTHR13215">
    <property type="entry name" value="RNA POLYMERASE II TRANSCRIPTIONAL COACTIVATOR"/>
    <property type="match status" value="1"/>
</dbReference>
<feature type="compositionally biased region" description="Acidic residues" evidence="7">
    <location>
        <begin position="192"/>
        <end position="210"/>
    </location>
</feature>
<dbReference type="Gene3D" id="2.30.31.10">
    <property type="entry name" value="Transcriptional Coactivator Pc4, Chain A"/>
    <property type="match status" value="1"/>
</dbReference>
<evidence type="ECO:0000313" key="10">
    <source>
        <dbReference type="Proteomes" id="UP001365542"/>
    </source>
</evidence>
<dbReference type="GO" id="GO:0005634">
    <property type="term" value="C:nucleus"/>
    <property type="evidence" value="ECO:0007669"/>
    <property type="project" value="UniProtKB-SubCell"/>
</dbReference>
<dbReference type="GO" id="GO:0003713">
    <property type="term" value="F:transcription coactivator activity"/>
    <property type="evidence" value="ECO:0007669"/>
    <property type="project" value="InterPro"/>
</dbReference>
<comment type="subcellular location">
    <subcellularLocation>
        <location evidence="1">Nucleus</location>
    </subcellularLocation>
</comment>
<evidence type="ECO:0000256" key="6">
    <source>
        <dbReference type="ARBA" id="ARBA00023242"/>
    </source>
</evidence>
<dbReference type="GO" id="GO:0060261">
    <property type="term" value="P:positive regulation of transcription initiation by RNA polymerase II"/>
    <property type="evidence" value="ECO:0007669"/>
    <property type="project" value="InterPro"/>
</dbReference>
<organism evidence="9 10">
    <name type="scientific">Orbilia ellipsospora</name>
    <dbReference type="NCBI Taxonomy" id="2528407"/>
    <lineage>
        <taxon>Eukaryota</taxon>
        <taxon>Fungi</taxon>
        <taxon>Dikarya</taxon>
        <taxon>Ascomycota</taxon>
        <taxon>Pezizomycotina</taxon>
        <taxon>Orbiliomycetes</taxon>
        <taxon>Orbiliales</taxon>
        <taxon>Orbiliaceae</taxon>
        <taxon>Orbilia</taxon>
    </lineage>
</organism>